<reference evidence="1 2" key="1">
    <citation type="submission" date="2020-02" db="EMBL/GenBank/DDBJ databases">
        <title>Integrative conjugative elements (ICEs) and plasmids drive adaptation of Pseudomonas nitroreducens strain HBP1 to wastewater environment.</title>
        <authorList>
            <person name="Sentchilo V."/>
            <person name="Carraro N."/>
            <person name="Bertelli C."/>
            <person name="van der Meer J.R."/>
        </authorList>
    </citation>
    <scope>NUCLEOTIDE SEQUENCE [LARGE SCALE GENOMIC DNA]</scope>
    <source>
        <strain evidence="1 2">HBP1</strain>
    </source>
</reference>
<dbReference type="RefSeq" id="WP_128082486.1">
    <property type="nucleotide sequence ID" value="NZ_CP049140.1"/>
</dbReference>
<proteinExistence type="predicted"/>
<sequence>MIVVISLDRVNTEMYDLWKIAVLPLRALANCRGFFISGVSIDLDLRISRWILEAQRRGVRLERILIHPDDYPYARKHMRFLPVKVIGNKVPVIEPEEL</sequence>
<organism evidence="1 2">
    <name type="scientific">Pseudomonas nitroreducens</name>
    <dbReference type="NCBI Taxonomy" id="46680"/>
    <lineage>
        <taxon>Bacteria</taxon>
        <taxon>Pseudomonadati</taxon>
        <taxon>Pseudomonadota</taxon>
        <taxon>Gammaproteobacteria</taxon>
        <taxon>Pseudomonadales</taxon>
        <taxon>Pseudomonadaceae</taxon>
        <taxon>Pseudomonas</taxon>
    </lineage>
</organism>
<evidence type="ECO:0000313" key="2">
    <source>
        <dbReference type="Proteomes" id="UP000501063"/>
    </source>
</evidence>
<protein>
    <submittedName>
        <fullName evidence="1">Uncharacterized protein</fullName>
    </submittedName>
</protein>
<accession>A0A6G6IUJ5</accession>
<dbReference type="KEGG" id="pnt:G5B91_11035"/>
<evidence type="ECO:0000313" key="1">
    <source>
        <dbReference type="EMBL" id="QIE86778.1"/>
    </source>
</evidence>
<dbReference type="AlphaFoldDB" id="A0A6G6IUJ5"/>
<name>A0A6G6IUJ5_PSENT</name>
<dbReference type="Proteomes" id="UP000501063">
    <property type="component" value="Chromosome"/>
</dbReference>
<gene>
    <name evidence="1" type="ORF">G5B91_11035</name>
</gene>
<dbReference type="EMBL" id="CP049140">
    <property type="protein sequence ID" value="QIE86778.1"/>
    <property type="molecule type" value="Genomic_DNA"/>
</dbReference>